<dbReference type="PANTHER" id="PTHR11608:SF0">
    <property type="entry name" value="BIFUNCTIONAL PROTEIN PYRR"/>
    <property type="match status" value="1"/>
</dbReference>
<dbReference type="EMBL" id="AAWS01000054">
    <property type="protein sequence ID" value="EAY25115.1"/>
    <property type="molecule type" value="Genomic_DNA"/>
</dbReference>
<proteinExistence type="predicted"/>
<keyword evidence="2" id="KW-0808">Transferase</keyword>
<dbReference type="InterPro" id="IPR050137">
    <property type="entry name" value="PyrR_bifunctional"/>
</dbReference>
<accession>A1ZWT8</accession>
<comment type="caution">
    <text evidence="2">The sequence shown here is derived from an EMBL/GenBank/DDBJ whole genome shotgun (WGS) entry which is preliminary data.</text>
</comment>
<gene>
    <name evidence="2" type="ORF">M23134_05885</name>
</gene>
<keyword evidence="3" id="KW-1185">Reference proteome</keyword>
<dbReference type="GO" id="GO:0004845">
    <property type="term" value="F:uracil phosphoribosyltransferase activity"/>
    <property type="evidence" value="ECO:0007669"/>
    <property type="project" value="UniProtKB-EC"/>
</dbReference>
<dbReference type="InterPro" id="IPR029057">
    <property type="entry name" value="PRTase-like"/>
</dbReference>
<protein>
    <submittedName>
        <fullName evidence="2">PyrR bifunctional protein</fullName>
        <ecNumber evidence="2">2.4.2.9</ecNumber>
    </submittedName>
</protein>
<dbReference type="Proteomes" id="UP000004095">
    <property type="component" value="Unassembled WGS sequence"/>
</dbReference>
<dbReference type="InterPro" id="IPR000836">
    <property type="entry name" value="PRTase_dom"/>
</dbReference>
<dbReference type="Pfam" id="PF00156">
    <property type="entry name" value="Pribosyltran"/>
    <property type="match status" value="1"/>
</dbReference>
<evidence type="ECO:0000313" key="2">
    <source>
        <dbReference type="EMBL" id="EAY25115.1"/>
    </source>
</evidence>
<name>A1ZWT8_MICM2</name>
<evidence type="ECO:0000259" key="1">
    <source>
        <dbReference type="Pfam" id="PF00156"/>
    </source>
</evidence>
<dbReference type="PANTHER" id="PTHR11608">
    <property type="entry name" value="BIFUNCTIONAL PROTEIN PYRR"/>
    <property type="match status" value="1"/>
</dbReference>
<keyword evidence="2" id="KW-0328">Glycosyltransferase</keyword>
<dbReference type="CDD" id="cd06223">
    <property type="entry name" value="PRTases_typeI"/>
    <property type="match status" value="1"/>
</dbReference>
<dbReference type="AlphaFoldDB" id="A1ZWT8"/>
<feature type="domain" description="Phosphoribosyltransferase" evidence="1">
    <location>
        <begin position="16"/>
        <end position="153"/>
    </location>
</feature>
<dbReference type="EC" id="2.4.2.9" evidence="2"/>
<dbReference type="Gene3D" id="3.40.50.2020">
    <property type="match status" value="1"/>
</dbReference>
<evidence type="ECO:0000313" key="3">
    <source>
        <dbReference type="Proteomes" id="UP000004095"/>
    </source>
</evidence>
<dbReference type="eggNOG" id="COG2065">
    <property type="taxonomic scope" value="Bacteria"/>
</dbReference>
<organism evidence="2 3">
    <name type="scientific">Microscilla marina ATCC 23134</name>
    <dbReference type="NCBI Taxonomy" id="313606"/>
    <lineage>
        <taxon>Bacteria</taxon>
        <taxon>Pseudomonadati</taxon>
        <taxon>Bacteroidota</taxon>
        <taxon>Cytophagia</taxon>
        <taxon>Cytophagales</taxon>
        <taxon>Microscillaceae</taxon>
        <taxon>Microscilla</taxon>
    </lineage>
</organism>
<reference evidence="2 3" key="1">
    <citation type="submission" date="2007-01" db="EMBL/GenBank/DDBJ databases">
        <authorList>
            <person name="Haygood M."/>
            <person name="Podell S."/>
            <person name="Anderson C."/>
            <person name="Hopkinson B."/>
            <person name="Roe K."/>
            <person name="Barbeau K."/>
            <person name="Gaasterland T."/>
            <person name="Ferriera S."/>
            <person name="Johnson J."/>
            <person name="Kravitz S."/>
            <person name="Beeson K."/>
            <person name="Sutton G."/>
            <person name="Rogers Y.-H."/>
            <person name="Friedman R."/>
            <person name="Frazier M."/>
            <person name="Venter J.C."/>
        </authorList>
    </citation>
    <scope>NUCLEOTIDE SEQUENCE [LARGE SCALE GENOMIC DNA]</scope>
    <source>
        <strain evidence="2 3">ATCC 23134</strain>
    </source>
</reference>
<dbReference type="SUPFAM" id="SSF53271">
    <property type="entry name" value="PRTase-like"/>
    <property type="match status" value="1"/>
</dbReference>
<sequence>MSLLKKECMLEQQNLILSKEQVLQKTTRIAYQIYENNFQEENIVFAGIWQSGYLFAEMLEKAFTQITNRPPTMVKVSLNKTTPTQGDVSLDCPPEDLTNKTVVLIDDVLNTGRTLAYSLKPFFNVRVEKLQIAVLVDRSHKKFPVAADYVGYELSTTLKEHITAELNDEATFGVYLS</sequence>